<protein>
    <submittedName>
        <fullName evidence="1">Uncharacterized protein</fullName>
    </submittedName>
</protein>
<name>A0A075W1E9_CAPAN</name>
<sequence length="132" mass="15186">MLDKNALLNFNKEMENLQIFSLCKEFDELSLSEKEEKIPNDIGPSSSYPKMLQYSASVLRPLSTSYHALNLHSFTPSLSPWLQAFIDNLRAPFVDLPHHLFQEYDIKMGIGFRFLPGQSDFLFNELKFPSAP</sequence>
<geneLocation type="mitochondrion" evidence="1"/>
<proteinExistence type="predicted"/>
<gene>
    <name evidence="1" type="primary">orf132e</name>
</gene>
<dbReference type="EMBL" id="KJ865409">
    <property type="protein sequence ID" value="AIG89901.1"/>
    <property type="molecule type" value="Genomic_DNA"/>
</dbReference>
<reference evidence="1" key="1">
    <citation type="journal article" date="2014" name="BMC Genomics">
        <title>Extensive structural variations between mitochondrial genomes of CMS and normal peppers (Capsicum annuum L.) revealed by complete nucleotide sequencing.</title>
        <authorList>
            <person name="Jo Y.D."/>
            <person name="Choi Y."/>
            <person name="Kim D.H."/>
            <person name="Kim B.D."/>
            <person name="Kang B.C."/>
        </authorList>
    </citation>
    <scope>NUCLEOTIDE SEQUENCE</scope>
</reference>
<accession>A0A075W1E9</accession>
<organism evidence="1">
    <name type="scientific">Capsicum annuum</name>
    <name type="common">Capsicum pepper</name>
    <dbReference type="NCBI Taxonomy" id="4072"/>
    <lineage>
        <taxon>Eukaryota</taxon>
        <taxon>Viridiplantae</taxon>
        <taxon>Streptophyta</taxon>
        <taxon>Embryophyta</taxon>
        <taxon>Tracheophyta</taxon>
        <taxon>Spermatophyta</taxon>
        <taxon>Magnoliopsida</taxon>
        <taxon>eudicotyledons</taxon>
        <taxon>Gunneridae</taxon>
        <taxon>Pentapetalae</taxon>
        <taxon>asterids</taxon>
        <taxon>lamiids</taxon>
        <taxon>Solanales</taxon>
        <taxon>Solanaceae</taxon>
        <taxon>Solanoideae</taxon>
        <taxon>Capsiceae</taxon>
        <taxon>Capsicum</taxon>
    </lineage>
</organism>
<dbReference type="AlphaFoldDB" id="A0A075W1E9"/>
<evidence type="ECO:0000313" key="1">
    <source>
        <dbReference type="EMBL" id="AIG89901.1"/>
    </source>
</evidence>
<keyword evidence="1" id="KW-0496">Mitochondrion</keyword>